<dbReference type="InterPro" id="IPR059226">
    <property type="entry name" value="Choice_anch_Q_dom"/>
</dbReference>
<dbReference type="KEGG" id="amob:HG15A2_12340"/>
<gene>
    <name evidence="1" type="ORF">HG15A2_12340</name>
</gene>
<dbReference type="SUPFAM" id="SSF51126">
    <property type="entry name" value="Pectin lyase-like"/>
    <property type="match status" value="2"/>
</dbReference>
<organism evidence="1 2">
    <name type="scientific">Adhaeretor mobilis</name>
    <dbReference type="NCBI Taxonomy" id="1930276"/>
    <lineage>
        <taxon>Bacteria</taxon>
        <taxon>Pseudomonadati</taxon>
        <taxon>Planctomycetota</taxon>
        <taxon>Planctomycetia</taxon>
        <taxon>Pirellulales</taxon>
        <taxon>Lacipirellulaceae</taxon>
        <taxon>Adhaeretor</taxon>
    </lineage>
</organism>
<dbReference type="Proteomes" id="UP000319852">
    <property type="component" value="Chromosome"/>
</dbReference>
<protein>
    <submittedName>
        <fullName evidence="1">Uncharacterized protein</fullName>
    </submittedName>
</protein>
<keyword evidence="2" id="KW-1185">Reference proteome</keyword>
<accession>A0A517MSV8</accession>
<name>A0A517MSV8_9BACT</name>
<dbReference type="EMBL" id="CP036263">
    <property type="protein sequence ID" value="QDS97964.1"/>
    <property type="molecule type" value="Genomic_DNA"/>
</dbReference>
<dbReference type="PANTHER" id="PTHR11319">
    <property type="entry name" value="G PROTEIN-COUPLED RECEPTOR-RELATED"/>
    <property type="match status" value="1"/>
</dbReference>
<sequence>MQDKDSHRTKRLKIESLEDRRMLAVFTVSNLNDGPVAASGDLPGSLRQAIFDANNLPGDDEIQFALEIDGPGIILLSDGELEITDGLTITGPGQEYLTIDAQQQSRVLFYSANAGDLTIKGVTVTGGETTGEGAGISFISNGELTVIDSHLHSNNALGSFGSGGAIFTAQGEVTLYGSSVYNNTSSRRGGGIAGGSRDVELNDSHITKNTSITGGGGVSTDSGSLTLNSSTVTGNISTGSFGHGGGIYATDGSDNPNSHITLNSSNVSGNRVEGYSAGGGGIWAEETQLTISNSEVIGNSTHGSLGEGGAIYLTLALLTLDQSTVQGNSTIGEESEGGGIYAVRSGLTIIRSTLSDNTTQGYRAHGGGIRAITAAFVTVEQSTLSGNGTRGQESNGGAISAPVFSVSVRNSTITRNYSMQGIGGGIFAASRNSNPSLAVGQSIISGNSDVGVSSDVYASTAGVILNHSLIGDTTGSGIDATTGAGNLLNIDPLLGPLADNGGPTQTHALLPGSPAIDAGDIGIVDPPMYDQRGAPFNRIVDGNVPADVVIDIGAYEAQGVPSADFAADNAIDGFDFLTWQTGFGTPNATQADGDSDFDGDADASDLAAWNATYGQGVTTSLAASRVVPNPGPSPALAIAAALADAAFHEHGEQATLEGQWIIEVETTPGNAKPNVGVPARSLSAPYERDPEGVNEDNLAALTDTLLESVFV</sequence>
<dbReference type="SMART" id="SM00710">
    <property type="entry name" value="PbH1"/>
    <property type="match status" value="8"/>
</dbReference>
<proteinExistence type="predicted"/>
<dbReference type="InterPro" id="IPR006626">
    <property type="entry name" value="PbH1"/>
</dbReference>
<dbReference type="RefSeq" id="WP_145058760.1">
    <property type="nucleotide sequence ID" value="NZ_CP036263.1"/>
</dbReference>
<dbReference type="InterPro" id="IPR012334">
    <property type="entry name" value="Pectin_lyas_fold"/>
</dbReference>
<evidence type="ECO:0000313" key="1">
    <source>
        <dbReference type="EMBL" id="QDS97964.1"/>
    </source>
</evidence>
<dbReference type="AlphaFoldDB" id="A0A517MSV8"/>
<dbReference type="PANTHER" id="PTHR11319:SF35">
    <property type="entry name" value="OUTER MEMBRANE PROTEIN PMPC-RELATED"/>
    <property type="match status" value="1"/>
</dbReference>
<dbReference type="Gene3D" id="2.160.20.10">
    <property type="entry name" value="Single-stranded right-handed beta-helix, Pectin lyase-like"/>
    <property type="match status" value="1"/>
</dbReference>
<dbReference type="InterPro" id="IPR011050">
    <property type="entry name" value="Pectin_lyase_fold/virulence"/>
</dbReference>
<evidence type="ECO:0000313" key="2">
    <source>
        <dbReference type="Proteomes" id="UP000319852"/>
    </source>
</evidence>
<dbReference type="OrthoDB" id="292920at2"/>
<reference evidence="1 2" key="1">
    <citation type="submission" date="2019-02" db="EMBL/GenBank/DDBJ databases">
        <title>Deep-cultivation of Planctomycetes and their phenomic and genomic characterization uncovers novel biology.</title>
        <authorList>
            <person name="Wiegand S."/>
            <person name="Jogler M."/>
            <person name="Boedeker C."/>
            <person name="Pinto D."/>
            <person name="Vollmers J."/>
            <person name="Rivas-Marin E."/>
            <person name="Kohn T."/>
            <person name="Peeters S.H."/>
            <person name="Heuer A."/>
            <person name="Rast P."/>
            <person name="Oberbeckmann S."/>
            <person name="Bunk B."/>
            <person name="Jeske O."/>
            <person name="Meyerdierks A."/>
            <person name="Storesund J.E."/>
            <person name="Kallscheuer N."/>
            <person name="Luecker S."/>
            <person name="Lage O.M."/>
            <person name="Pohl T."/>
            <person name="Merkel B.J."/>
            <person name="Hornburger P."/>
            <person name="Mueller R.-W."/>
            <person name="Bruemmer F."/>
            <person name="Labrenz M."/>
            <person name="Spormann A.M."/>
            <person name="Op den Camp H."/>
            <person name="Overmann J."/>
            <person name="Amann R."/>
            <person name="Jetten M.S.M."/>
            <person name="Mascher T."/>
            <person name="Medema M.H."/>
            <person name="Devos D.P."/>
            <person name="Kaster A.-K."/>
            <person name="Ovreas L."/>
            <person name="Rohde M."/>
            <person name="Galperin M.Y."/>
            <person name="Jogler C."/>
        </authorList>
    </citation>
    <scope>NUCLEOTIDE SEQUENCE [LARGE SCALE GENOMIC DNA]</scope>
    <source>
        <strain evidence="1 2">HG15A2</strain>
    </source>
</reference>
<dbReference type="NCBIfam" id="NF041518">
    <property type="entry name" value="choice_anch_Q"/>
    <property type="match status" value="1"/>
</dbReference>